<keyword evidence="4" id="KW-1185">Reference proteome</keyword>
<accession>A0A9Q0R2M9</accession>
<evidence type="ECO:0000259" key="2">
    <source>
        <dbReference type="Pfam" id="PF23189"/>
    </source>
</evidence>
<evidence type="ECO:0000259" key="1">
    <source>
        <dbReference type="Pfam" id="PF17035"/>
    </source>
</evidence>
<dbReference type="InterPro" id="IPR038336">
    <property type="entry name" value="NET_sf"/>
</dbReference>
<dbReference type="Pfam" id="PF23189">
    <property type="entry name" value="UPF0261_C"/>
    <property type="match status" value="1"/>
</dbReference>
<dbReference type="InterPro" id="IPR056778">
    <property type="entry name" value="UPF0261_C"/>
</dbReference>
<dbReference type="AlphaFoldDB" id="A0A9Q0R2M9"/>
<feature type="domain" description="UPF0261" evidence="2">
    <location>
        <begin position="83"/>
        <end position="129"/>
    </location>
</feature>
<dbReference type="EMBL" id="JAMYWD010000001">
    <property type="protein sequence ID" value="KAJ4980804.1"/>
    <property type="molecule type" value="Genomic_DNA"/>
</dbReference>
<feature type="domain" description="NET" evidence="1">
    <location>
        <begin position="130"/>
        <end position="176"/>
    </location>
</feature>
<evidence type="ECO:0000313" key="4">
    <source>
        <dbReference type="Proteomes" id="UP001141806"/>
    </source>
</evidence>
<dbReference type="Gene3D" id="3.40.50.12030">
    <property type="entry name" value="Uncharacterised protein family UPF0261, NC domain"/>
    <property type="match status" value="1"/>
</dbReference>
<dbReference type="Pfam" id="PF17035">
    <property type="entry name" value="BET"/>
    <property type="match status" value="1"/>
</dbReference>
<comment type="caution">
    <text evidence="3">The sequence shown here is derived from an EMBL/GenBank/DDBJ whole genome shotgun (WGS) entry which is preliminary data.</text>
</comment>
<organism evidence="3 4">
    <name type="scientific">Protea cynaroides</name>
    <dbReference type="NCBI Taxonomy" id="273540"/>
    <lineage>
        <taxon>Eukaryota</taxon>
        <taxon>Viridiplantae</taxon>
        <taxon>Streptophyta</taxon>
        <taxon>Embryophyta</taxon>
        <taxon>Tracheophyta</taxon>
        <taxon>Spermatophyta</taxon>
        <taxon>Magnoliopsida</taxon>
        <taxon>Proteales</taxon>
        <taxon>Proteaceae</taxon>
        <taxon>Protea</taxon>
    </lineage>
</organism>
<dbReference type="OrthoDB" id="21449at2759"/>
<gene>
    <name evidence="3" type="ORF">NE237_031641</name>
</gene>
<proteinExistence type="predicted"/>
<protein>
    <submittedName>
        <fullName evidence="3">Uncharacterized protein</fullName>
    </submittedName>
</protein>
<dbReference type="Gene3D" id="1.20.1270.220">
    <property type="match status" value="1"/>
</dbReference>
<name>A0A9Q0R2M9_9MAGN</name>
<sequence>MRGVIFDSRSISFARGFSISFEARGVWWGCLIVYLQLQLGGPLTAKGNPNNDYETVMRSCCHGMTLEEVVSISNQQVGSVSVSPGQFFYDPGTTRALIAELERLVEINADRQVKRYPYHINDPEFATALELPPKDLDRVVEIVQQKRPPDCHPCGEVSIDLEEDTVTLRRLYYYVEAVASSKKKNFRFRETQLNFDIHHFVQCCN</sequence>
<dbReference type="Proteomes" id="UP001141806">
    <property type="component" value="Unassembled WGS sequence"/>
</dbReference>
<reference evidence="3" key="1">
    <citation type="journal article" date="2023" name="Plant J.">
        <title>The genome of the king protea, Protea cynaroides.</title>
        <authorList>
            <person name="Chang J."/>
            <person name="Duong T.A."/>
            <person name="Schoeman C."/>
            <person name="Ma X."/>
            <person name="Roodt D."/>
            <person name="Barker N."/>
            <person name="Li Z."/>
            <person name="Van de Peer Y."/>
            <person name="Mizrachi E."/>
        </authorList>
    </citation>
    <scope>NUCLEOTIDE SEQUENCE</scope>
    <source>
        <tissue evidence="3">Young leaves</tissue>
    </source>
</reference>
<evidence type="ECO:0000313" key="3">
    <source>
        <dbReference type="EMBL" id="KAJ4980804.1"/>
    </source>
</evidence>
<dbReference type="InterPro" id="IPR027353">
    <property type="entry name" value="NET_dom"/>
</dbReference>